<accession>A0A3B0Z1N4</accession>
<dbReference type="SUPFAM" id="SSF56796">
    <property type="entry name" value="Dehydroquinate synthase-like"/>
    <property type="match status" value="1"/>
</dbReference>
<dbReference type="InterPro" id="IPR001670">
    <property type="entry name" value="ADH_Fe/GldA"/>
</dbReference>
<dbReference type="EC" id="1.1.1.1" evidence="6"/>
<reference evidence="6" key="1">
    <citation type="submission" date="2018-06" db="EMBL/GenBank/DDBJ databases">
        <authorList>
            <person name="Zhirakovskaya E."/>
        </authorList>
    </citation>
    <scope>NUCLEOTIDE SEQUENCE</scope>
</reference>
<dbReference type="FunFam" id="1.20.1090.10:FF:000001">
    <property type="entry name" value="Aldehyde-alcohol dehydrogenase"/>
    <property type="match status" value="1"/>
</dbReference>
<evidence type="ECO:0000256" key="2">
    <source>
        <dbReference type="ARBA" id="ARBA00023002"/>
    </source>
</evidence>
<dbReference type="Gene3D" id="3.40.50.1970">
    <property type="match status" value="1"/>
</dbReference>
<dbReference type="GO" id="GO:0046872">
    <property type="term" value="F:metal ion binding"/>
    <property type="evidence" value="ECO:0007669"/>
    <property type="project" value="InterPro"/>
</dbReference>
<evidence type="ECO:0000256" key="3">
    <source>
        <dbReference type="ARBA" id="ARBA00023027"/>
    </source>
</evidence>
<dbReference type="FunFam" id="3.40.50.1970:FF:000003">
    <property type="entry name" value="Alcohol dehydrogenase, iron-containing"/>
    <property type="match status" value="1"/>
</dbReference>
<gene>
    <name evidence="6" type="ORF">MNBD_GAMMA13-818</name>
</gene>
<dbReference type="EMBL" id="UOFK01000300">
    <property type="protein sequence ID" value="VAW82153.1"/>
    <property type="molecule type" value="Genomic_DNA"/>
</dbReference>
<dbReference type="AlphaFoldDB" id="A0A3B0Z1N4"/>
<dbReference type="Gene3D" id="1.20.1090.10">
    <property type="entry name" value="Dehydroquinate synthase-like - alpha domain"/>
    <property type="match status" value="1"/>
</dbReference>
<evidence type="ECO:0000259" key="5">
    <source>
        <dbReference type="Pfam" id="PF25137"/>
    </source>
</evidence>
<protein>
    <submittedName>
        <fullName evidence="6">Alcohol dehydrogenase</fullName>
        <ecNumber evidence="6">1.1.1.1</ecNumber>
    </submittedName>
</protein>
<dbReference type="InterPro" id="IPR056798">
    <property type="entry name" value="ADH_Fe_C"/>
</dbReference>
<dbReference type="PANTHER" id="PTHR11496:SF102">
    <property type="entry name" value="ALCOHOL DEHYDROGENASE 4"/>
    <property type="match status" value="1"/>
</dbReference>
<dbReference type="InterPro" id="IPR018211">
    <property type="entry name" value="ADH_Fe_CS"/>
</dbReference>
<name>A0A3B0Z1N4_9ZZZZ</name>
<evidence type="ECO:0000256" key="1">
    <source>
        <dbReference type="ARBA" id="ARBA00007358"/>
    </source>
</evidence>
<evidence type="ECO:0000259" key="4">
    <source>
        <dbReference type="Pfam" id="PF00465"/>
    </source>
</evidence>
<dbReference type="PANTHER" id="PTHR11496">
    <property type="entry name" value="ALCOHOL DEHYDROGENASE"/>
    <property type="match status" value="1"/>
</dbReference>
<dbReference type="CDD" id="cd14861">
    <property type="entry name" value="Fe-ADH-like"/>
    <property type="match status" value="1"/>
</dbReference>
<dbReference type="InterPro" id="IPR039697">
    <property type="entry name" value="Alcohol_dehydrogenase_Fe"/>
</dbReference>
<dbReference type="GO" id="GO:0004022">
    <property type="term" value="F:alcohol dehydrogenase (NAD+) activity"/>
    <property type="evidence" value="ECO:0007669"/>
    <property type="project" value="UniProtKB-EC"/>
</dbReference>
<organism evidence="6">
    <name type="scientific">hydrothermal vent metagenome</name>
    <dbReference type="NCBI Taxonomy" id="652676"/>
    <lineage>
        <taxon>unclassified sequences</taxon>
        <taxon>metagenomes</taxon>
        <taxon>ecological metagenomes</taxon>
    </lineage>
</organism>
<sequence>MQLQGNWNYPTAIRFGSGRISELADACSNLGICQPLLVTDPGLAALPMIANAMAANQSAGLNTSLFSDIKSNPNGANIEAGVKHYHHGRHDGIIAFGGGSALDAGKAIALMVGQSRRLWDFEDVGDNWTRVDNDGIAPVIAVPTTAGTGSEVGRAAVITDEASHRKVIIFHPKMLPGIVIADPQLSVALPPNITAATGMDALSHNLEAYCVPGYHPLADGIALEGMRLIKQWLTVAYREPENLTARSHMLAASSMGATAFQKGLGAMHALAHPLGALYDVHHGLLNAILMPYVVACNRTAIESKMRCLAHLLELEPAPTGVDAVLAFIVELRQQLGIPHALAFIGIDADRIPAIAEMAVHDPAAGGNPLLLSIDNYADLLANAMNGVLR</sequence>
<dbReference type="Pfam" id="PF00465">
    <property type="entry name" value="Fe-ADH"/>
    <property type="match status" value="1"/>
</dbReference>
<proteinExistence type="inferred from homology"/>
<comment type="similarity">
    <text evidence="1">Belongs to the iron-containing alcohol dehydrogenase family.</text>
</comment>
<keyword evidence="3" id="KW-0520">NAD</keyword>
<feature type="domain" description="Fe-containing alcohol dehydrogenase-like C-terminal" evidence="5">
    <location>
        <begin position="194"/>
        <end position="383"/>
    </location>
</feature>
<keyword evidence="2 6" id="KW-0560">Oxidoreductase</keyword>
<dbReference type="PROSITE" id="PS00913">
    <property type="entry name" value="ADH_IRON_1"/>
    <property type="match status" value="1"/>
</dbReference>
<dbReference type="Pfam" id="PF25137">
    <property type="entry name" value="ADH_Fe_C"/>
    <property type="match status" value="1"/>
</dbReference>
<feature type="domain" description="Alcohol dehydrogenase iron-type/glycerol dehydrogenase GldA" evidence="4">
    <location>
        <begin position="10"/>
        <end position="183"/>
    </location>
</feature>
<evidence type="ECO:0000313" key="6">
    <source>
        <dbReference type="EMBL" id="VAW82153.1"/>
    </source>
</evidence>